<dbReference type="Proteomes" id="UP000320766">
    <property type="component" value="Unassembled WGS sequence"/>
</dbReference>
<protein>
    <submittedName>
        <fullName evidence="9">Coenzyme F420-0:L-glutamate ligase</fullName>
        <ecNumber evidence="9">6.3.2.31</ecNumber>
    </submittedName>
</protein>
<dbReference type="EC" id="6.3.2.31" evidence="9"/>
<dbReference type="InterPro" id="IPR008225">
    <property type="entry name" value="F420-0_g-glutamyl_ligase"/>
</dbReference>
<reference evidence="9 10" key="1">
    <citation type="journal article" date="2019" name="Nat. Microbiol.">
        <title>Wide diversity of methane and short-chain alkane metabolisms in uncultured archaea.</title>
        <authorList>
            <person name="Borrel G."/>
            <person name="Adam P.S."/>
            <person name="McKay L.J."/>
            <person name="Chen L.X."/>
            <person name="Sierra-Garcia I.N."/>
            <person name="Sieber C.M."/>
            <person name="Letourneur Q."/>
            <person name="Ghozlane A."/>
            <person name="Andersen G.L."/>
            <person name="Li W.J."/>
            <person name="Hallam S.J."/>
            <person name="Muyzer G."/>
            <person name="de Oliveira V.M."/>
            <person name="Inskeep W.P."/>
            <person name="Banfield J.F."/>
            <person name="Gribaldo S."/>
        </authorList>
    </citation>
    <scope>NUCLEOTIDE SEQUENCE [LARGE SCALE GENOMIC DNA]</scope>
    <source>
        <strain evidence="9">NM1b</strain>
    </source>
</reference>
<evidence type="ECO:0000256" key="2">
    <source>
        <dbReference type="ARBA" id="ARBA00022723"/>
    </source>
</evidence>
<dbReference type="GO" id="GO:0052618">
    <property type="term" value="F:coenzyme F420-0:L-glutamate ligase activity"/>
    <property type="evidence" value="ECO:0007669"/>
    <property type="project" value="UniProtKB-EC"/>
</dbReference>
<proteinExistence type="inferred from homology"/>
<evidence type="ECO:0000256" key="1">
    <source>
        <dbReference type="ARBA" id="ARBA00022598"/>
    </source>
</evidence>
<name>A0A520KY75_9EURY</name>
<accession>A0A520KY75</accession>
<evidence type="ECO:0000256" key="5">
    <source>
        <dbReference type="ARBA" id="ARBA00022958"/>
    </source>
</evidence>
<keyword evidence="3" id="KW-0547">Nucleotide-binding</keyword>
<dbReference type="AlphaFoldDB" id="A0A520KY75"/>
<evidence type="ECO:0000256" key="4">
    <source>
        <dbReference type="ARBA" id="ARBA00022842"/>
    </source>
</evidence>
<evidence type="ECO:0000313" key="9">
    <source>
        <dbReference type="EMBL" id="RZN71934.1"/>
    </source>
</evidence>
<keyword evidence="2" id="KW-0479">Metal-binding</keyword>
<dbReference type="HAMAP" id="MF_01258">
    <property type="entry name" value="F420_ligase_CofE"/>
    <property type="match status" value="1"/>
</dbReference>
<dbReference type="PANTHER" id="PTHR47917:SF1">
    <property type="entry name" value="COENZYME F420:L-GLUTAMATE LIGASE"/>
    <property type="match status" value="1"/>
</dbReference>
<evidence type="ECO:0000259" key="8">
    <source>
        <dbReference type="Pfam" id="PF01996"/>
    </source>
</evidence>
<dbReference type="Gene3D" id="3.30.1330.100">
    <property type="entry name" value="CofE-like"/>
    <property type="match status" value="1"/>
</dbReference>
<dbReference type="EMBL" id="RXIL01000035">
    <property type="protein sequence ID" value="RZN71934.1"/>
    <property type="molecule type" value="Genomic_DNA"/>
</dbReference>
<dbReference type="Pfam" id="PF01996">
    <property type="entry name" value="F420_ligase"/>
    <property type="match status" value="1"/>
</dbReference>
<dbReference type="PANTHER" id="PTHR47917">
    <property type="match status" value="1"/>
</dbReference>
<organism evidence="9 10">
    <name type="scientific">Candidatus Methanolliviera hydrocarbonicum</name>
    <dbReference type="NCBI Taxonomy" id="2491085"/>
    <lineage>
        <taxon>Archaea</taxon>
        <taxon>Methanobacteriati</taxon>
        <taxon>Methanobacteriota</taxon>
        <taxon>Candidatus Methanoliparia</taxon>
        <taxon>Candidatus Methanoliparales</taxon>
        <taxon>Candidatus Methanollivieraceae</taxon>
        <taxon>Candidatus Methanolliviera</taxon>
    </lineage>
</organism>
<evidence type="ECO:0000313" key="10">
    <source>
        <dbReference type="Proteomes" id="UP000320766"/>
    </source>
</evidence>
<keyword evidence="1 9" id="KW-0436">Ligase</keyword>
<dbReference type="NCBIfam" id="TIGR01916">
    <property type="entry name" value="F420_cofE"/>
    <property type="match status" value="1"/>
</dbReference>
<evidence type="ECO:0000256" key="3">
    <source>
        <dbReference type="ARBA" id="ARBA00022741"/>
    </source>
</evidence>
<dbReference type="SUPFAM" id="SSF144010">
    <property type="entry name" value="CofE-like"/>
    <property type="match status" value="1"/>
</dbReference>
<sequence>MRSISACSIKLPLIEEEDDLGKIIAEELIAERFDLADDDILVIAHTIVSKSEGRIRRLKEINPSDTAYEIAEKRKEDPRFIQAVLDEAKEVLIEYPIFLVEAKCGNICINAGVDRSNVKEGYLILLPKDPDASAEKIGRRIFELTKRRVGVIISDTNGRPFRIGQVGFSIGIYGIEPIRDWKGKKDIFGKRLEITEEAISDELAGMSNILMGEGDWCSPVVVIRGLSVLSDKNGGVKKIYRDEATDYIRRAIKNFYSCKFK</sequence>
<comment type="caution">
    <text evidence="9">The sequence shown here is derived from an EMBL/GenBank/DDBJ whole genome shotgun (WGS) entry which is preliminary data.</text>
</comment>
<dbReference type="Gene3D" id="3.90.1660.10">
    <property type="entry name" value="CofE-like domain"/>
    <property type="match status" value="1"/>
</dbReference>
<keyword evidence="4" id="KW-0460">Magnesium</keyword>
<keyword evidence="6" id="KW-0342">GTP-binding</keyword>
<dbReference type="GO" id="GO:0046872">
    <property type="term" value="F:metal ion binding"/>
    <property type="evidence" value="ECO:0007669"/>
    <property type="project" value="UniProtKB-KW"/>
</dbReference>
<dbReference type="InterPro" id="IPR002847">
    <property type="entry name" value="F420-0_gamma-glut_ligase-dom"/>
</dbReference>
<keyword evidence="7" id="KW-0464">Manganese</keyword>
<dbReference type="GO" id="GO:0005525">
    <property type="term" value="F:GTP binding"/>
    <property type="evidence" value="ECO:0007669"/>
    <property type="project" value="UniProtKB-KW"/>
</dbReference>
<keyword evidence="5" id="KW-0630">Potassium</keyword>
<feature type="domain" description="Coenzyme F420:L-glutamate ligase-like" evidence="8">
    <location>
        <begin position="9"/>
        <end position="225"/>
    </location>
</feature>
<dbReference type="NCBIfam" id="NF009809">
    <property type="entry name" value="PRK13293.1"/>
    <property type="match status" value="1"/>
</dbReference>
<evidence type="ECO:0000256" key="7">
    <source>
        <dbReference type="ARBA" id="ARBA00023211"/>
    </source>
</evidence>
<dbReference type="InterPro" id="IPR023659">
    <property type="entry name" value="F420_ligase_CofE_arc"/>
</dbReference>
<evidence type="ECO:0000256" key="6">
    <source>
        <dbReference type="ARBA" id="ARBA00023134"/>
    </source>
</evidence>
<gene>
    <name evidence="9" type="ORF">EF807_02040</name>
</gene>